<reference evidence="1 2" key="1">
    <citation type="journal article" date="2010" name="Proc. Natl. Acad. Sci. U.S.A.">
        <title>Insights into evolution of multicellular fungi from the assembled chromosomes of the mushroom Coprinopsis cinerea (Coprinus cinereus).</title>
        <authorList>
            <person name="Stajich J.E."/>
            <person name="Wilke S.K."/>
            <person name="Ahren D."/>
            <person name="Au C.H."/>
            <person name="Birren B.W."/>
            <person name="Borodovsky M."/>
            <person name="Burns C."/>
            <person name="Canback B."/>
            <person name="Casselton L.A."/>
            <person name="Cheng C.K."/>
            <person name="Deng J."/>
            <person name="Dietrich F.S."/>
            <person name="Fargo D.C."/>
            <person name="Farman M.L."/>
            <person name="Gathman A.C."/>
            <person name="Goldberg J."/>
            <person name="Guigo R."/>
            <person name="Hoegger P.J."/>
            <person name="Hooker J.B."/>
            <person name="Huggins A."/>
            <person name="James T.Y."/>
            <person name="Kamada T."/>
            <person name="Kilaru S."/>
            <person name="Kodira C."/>
            <person name="Kues U."/>
            <person name="Kupfer D."/>
            <person name="Kwan H.S."/>
            <person name="Lomsadze A."/>
            <person name="Li W."/>
            <person name="Lilly W.W."/>
            <person name="Ma L.J."/>
            <person name="Mackey A.J."/>
            <person name="Manning G."/>
            <person name="Martin F."/>
            <person name="Muraguchi H."/>
            <person name="Natvig D.O."/>
            <person name="Palmerini H."/>
            <person name="Ramesh M.A."/>
            <person name="Rehmeyer C.J."/>
            <person name="Roe B.A."/>
            <person name="Shenoy N."/>
            <person name="Stanke M."/>
            <person name="Ter-Hovhannisyan V."/>
            <person name="Tunlid A."/>
            <person name="Velagapudi R."/>
            <person name="Vision T.J."/>
            <person name="Zeng Q."/>
            <person name="Zolan M.E."/>
            <person name="Pukkila P.J."/>
        </authorList>
    </citation>
    <scope>NUCLEOTIDE SEQUENCE [LARGE SCALE GENOMIC DNA]</scope>
    <source>
        <strain evidence="2">Okayama-7 / 130 / ATCC MYA-4618 / FGSC 9003</strain>
    </source>
</reference>
<keyword evidence="2" id="KW-1185">Reference proteome</keyword>
<evidence type="ECO:0000313" key="1">
    <source>
        <dbReference type="EMBL" id="EAU89033.2"/>
    </source>
</evidence>
<dbReference type="VEuPathDB" id="FungiDB:CC1G_10002"/>
<dbReference type="GeneID" id="6009278"/>
<organism evidence="1 2">
    <name type="scientific">Coprinopsis cinerea (strain Okayama-7 / 130 / ATCC MYA-4618 / FGSC 9003)</name>
    <name type="common">Inky cap fungus</name>
    <name type="synonym">Hormographiella aspergillata</name>
    <dbReference type="NCBI Taxonomy" id="240176"/>
    <lineage>
        <taxon>Eukaryota</taxon>
        <taxon>Fungi</taxon>
        <taxon>Dikarya</taxon>
        <taxon>Basidiomycota</taxon>
        <taxon>Agaricomycotina</taxon>
        <taxon>Agaricomycetes</taxon>
        <taxon>Agaricomycetidae</taxon>
        <taxon>Agaricales</taxon>
        <taxon>Agaricineae</taxon>
        <taxon>Psathyrellaceae</taxon>
        <taxon>Coprinopsis</taxon>
    </lineage>
</organism>
<accession>A8NDJ5</accession>
<name>A8NDJ5_COPC7</name>
<dbReference type="KEGG" id="cci:CC1G_10002"/>
<dbReference type="HOGENOM" id="CLU_2399592_0_0_1"/>
<protein>
    <submittedName>
        <fullName evidence="1">Uncharacterized protein</fullName>
    </submittedName>
</protein>
<dbReference type="EMBL" id="AACS02000009">
    <property type="protein sequence ID" value="EAU89033.2"/>
    <property type="molecule type" value="Genomic_DNA"/>
</dbReference>
<proteinExistence type="predicted"/>
<gene>
    <name evidence="1" type="ORF">CC1G_10002</name>
</gene>
<dbReference type="OrthoDB" id="2686356at2759"/>
<dbReference type="RefSeq" id="XP_001832788.2">
    <property type="nucleotide sequence ID" value="XM_001832736.2"/>
</dbReference>
<evidence type="ECO:0000313" key="2">
    <source>
        <dbReference type="Proteomes" id="UP000001861"/>
    </source>
</evidence>
<dbReference type="AlphaFoldDB" id="A8NDJ5"/>
<sequence>MSTSTQLEVQPALFHPEDRGFCHSVDSFGYNVAWHGAVNGVSYAQSSCADVAEGVVWALNNCKLLNPWVPDWHYGGSNAAWGNENLLVTIRNM</sequence>
<dbReference type="InParanoid" id="A8NDJ5"/>
<dbReference type="Proteomes" id="UP000001861">
    <property type="component" value="Unassembled WGS sequence"/>
</dbReference>
<comment type="caution">
    <text evidence="1">The sequence shown here is derived from an EMBL/GenBank/DDBJ whole genome shotgun (WGS) entry which is preliminary data.</text>
</comment>